<reference evidence="2" key="1">
    <citation type="submission" date="2023-07" db="EMBL/GenBank/DDBJ databases">
        <title>Sorghum-associated microbial communities from plants grown in Nebraska, USA.</title>
        <authorList>
            <person name="Schachtman D."/>
        </authorList>
    </citation>
    <scope>NUCLEOTIDE SEQUENCE</scope>
    <source>
        <strain evidence="2">DS3754</strain>
    </source>
</reference>
<dbReference type="EMBL" id="JAUSRD010000009">
    <property type="protein sequence ID" value="MDP9894670.1"/>
    <property type="molecule type" value="Genomic_DNA"/>
</dbReference>
<evidence type="ECO:0000313" key="3">
    <source>
        <dbReference type="Proteomes" id="UP001242045"/>
    </source>
</evidence>
<evidence type="ECO:0008006" key="4">
    <source>
        <dbReference type="Google" id="ProtNLM"/>
    </source>
</evidence>
<feature type="chain" id="PRO_5043880290" description="Tle cognate immunity protein 4 C-terminal domain-containing protein" evidence="1">
    <location>
        <begin position="27"/>
        <end position="393"/>
    </location>
</feature>
<comment type="caution">
    <text evidence="2">The sequence shown here is derived from an EMBL/GenBank/DDBJ whole genome shotgun (WGS) entry which is preliminary data.</text>
</comment>
<keyword evidence="1" id="KW-0732">Signal</keyword>
<proteinExistence type="predicted"/>
<dbReference type="AlphaFoldDB" id="A0AAW8CWG5"/>
<accession>A0AAW8CWG5</accession>
<sequence>MLKEHFRQHPLVLALLGMMLSNQTVAQSLPSIRTECLGYQTIDVPGEIEYATLPPNMSPANGGGYGFDTGVGVWKTYQLVDSEGVFDADESSRSIHTSSLNSAAGLQSQLLELNRKRQQQKDIVLAHADMLARHGDMDPGGKLRQADLDEAAAFRFYQPYNGGNSFGFINGSGKFNFSTLAGDHVVSASRKLEGTPEQTIANFLRFYRARMPFAVPAEPGVCLPYGFMTGEKKPAHVAVSFRLVDRPDIVVYLSDRDASSEDSIDSEKFVNEAVQRGYFYGAKLTEPLDGRVRPFHSITVDGRQGLGGMALITRSVLSGPPIHNETNKNQDWGYLAYIPGDKNAPPGTSSNLIFKVERFGRFAKTPMTESEFRDLVKTIAQSIKRRPGAWRAG</sequence>
<evidence type="ECO:0000313" key="2">
    <source>
        <dbReference type="EMBL" id="MDP9894670.1"/>
    </source>
</evidence>
<name>A0AAW8CWG5_9BURK</name>
<gene>
    <name evidence="2" type="ORF">J2W31_003794</name>
</gene>
<evidence type="ECO:0000256" key="1">
    <source>
        <dbReference type="SAM" id="SignalP"/>
    </source>
</evidence>
<organism evidence="2 3">
    <name type="scientific">Variovorax boronicumulans</name>
    <dbReference type="NCBI Taxonomy" id="436515"/>
    <lineage>
        <taxon>Bacteria</taxon>
        <taxon>Pseudomonadati</taxon>
        <taxon>Pseudomonadota</taxon>
        <taxon>Betaproteobacteria</taxon>
        <taxon>Burkholderiales</taxon>
        <taxon>Comamonadaceae</taxon>
        <taxon>Variovorax</taxon>
    </lineage>
</organism>
<protein>
    <recommendedName>
        <fullName evidence="4">Tle cognate immunity protein 4 C-terminal domain-containing protein</fullName>
    </recommendedName>
</protein>
<dbReference type="Proteomes" id="UP001242045">
    <property type="component" value="Unassembled WGS sequence"/>
</dbReference>
<dbReference type="RefSeq" id="WP_307698893.1">
    <property type="nucleotide sequence ID" value="NZ_JAUSRY010000015.1"/>
</dbReference>
<feature type="signal peptide" evidence="1">
    <location>
        <begin position="1"/>
        <end position="26"/>
    </location>
</feature>